<name>A0ABU0FBD2_9HYPH</name>
<reference evidence="2 3" key="1">
    <citation type="submission" date="2023-07" db="EMBL/GenBank/DDBJ databases">
        <title>Genomic Encyclopedia of Type Strains, Phase IV (KMG-IV): sequencing the most valuable type-strain genomes for metagenomic binning, comparative biology and taxonomic classification.</title>
        <authorList>
            <person name="Goeker M."/>
        </authorList>
    </citation>
    <scope>NUCLEOTIDE SEQUENCE [LARGE SCALE GENOMIC DNA]</scope>
    <source>
        <strain evidence="2 3">DSM 5896</strain>
    </source>
</reference>
<dbReference type="Proteomes" id="UP001237448">
    <property type="component" value="Unassembled WGS sequence"/>
</dbReference>
<gene>
    <name evidence="2" type="ORF">J3R73_001725</name>
</gene>
<dbReference type="EMBL" id="JAUSVK010000001">
    <property type="protein sequence ID" value="MDQ0391933.1"/>
    <property type="molecule type" value="Genomic_DNA"/>
</dbReference>
<protein>
    <submittedName>
        <fullName evidence="2">Uncharacterized protein</fullName>
    </submittedName>
</protein>
<dbReference type="RefSeq" id="WP_307425043.1">
    <property type="nucleotide sequence ID" value="NZ_JAUSVK010000001.1"/>
</dbReference>
<evidence type="ECO:0000313" key="3">
    <source>
        <dbReference type="Proteomes" id="UP001237448"/>
    </source>
</evidence>
<comment type="caution">
    <text evidence="2">The sequence shown here is derived from an EMBL/GenBank/DDBJ whole genome shotgun (WGS) entry which is preliminary data.</text>
</comment>
<proteinExistence type="predicted"/>
<organism evidence="2 3">
    <name type="scientific">Labrys monachus</name>
    <dbReference type="NCBI Taxonomy" id="217067"/>
    <lineage>
        <taxon>Bacteria</taxon>
        <taxon>Pseudomonadati</taxon>
        <taxon>Pseudomonadota</taxon>
        <taxon>Alphaproteobacteria</taxon>
        <taxon>Hyphomicrobiales</taxon>
        <taxon>Xanthobacteraceae</taxon>
        <taxon>Labrys</taxon>
    </lineage>
</organism>
<sequence>MTADVSSAFARGIPLPDHGGDPTHRQEDTMTTAPKMSEEASKDRFFQEIAELAERMIAAHGREFAMGAFVLAARFIAENKPFQKSASQ</sequence>
<feature type="region of interest" description="Disordered" evidence="1">
    <location>
        <begin position="1"/>
        <end position="40"/>
    </location>
</feature>
<evidence type="ECO:0000313" key="2">
    <source>
        <dbReference type="EMBL" id="MDQ0391933.1"/>
    </source>
</evidence>
<feature type="compositionally biased region" description="Basic and acidic residues" evidence="1">
    <location>
        <begin position="18"/>
        <end position="28"/>
    </location>
</feature>
<evidence type="ECO:0000256" key="1">
    <source>
        <dbReference type="SAM" id="MobiDB-lite"/>
    </source>
</evidence>
<keyword evidence="3" id="KW-1185">Reference proteome</keyword>
<accession>A0ABU0FBD2</accession>